<keyword evidence="4" id="KW-1185">Reference proteome</keyword>
<name>V4P9E5_EUTSA</name>
<evidence type="ECO:0000259" key="2">
    <source>
        <dbReference type="Pfam" id="PF03732"/>
    </source>
</evidence>
<evidence type="ECO:0000313" key="3">
    <source>
        <dbReference type="EMBL" id="ESQ56286.1"/>
    </source>
</evidence>
<feature type="domain" description="Retrotransposon gag" evidence="2">
    <location>
        <begin position="114"/>
        <end position="188"/>
    </location>
</feature>
<protein>
    <recommendedName>
        <fullName evidence="2">Retrotransposon gag domain-containing protein</fullName>
    </recommendedName>
</protein>
<evidence type="ECO:0000313" key="4">
    <source>
        <dbReference type="Proteomes" id="UP000030689"/>
    </source>
</evidence>
<organism evidence="3 4">
    <name type="scientific">Eutrema salsugineum</name>
    <name type="common">Saltwater cress</name>
    <name type="synonym">Sisymbrium salsugineum</name>
    <dbReference type="NCBI Taxonomy" id="72664"/>
    <lineage>
        <taxon>Eukaryota</taxon>
        <taxon>Viridiplantae</taxon>
        <taxon>Streptophyta</taxon>
        <taxon>Embryophyta</taxon>
        <taxon>Tracheophyta</taxon>
        <taxon>Spermatophyta</taxon>
        <taxon>Magnoliopsida</taxon>
        <taxon>eudicotyledons</taxon>
        <taxon>Gunneridae</taxon>
        <taxon>Pentapetalae</taxon>
        <taxon>rosids</taxon>
        <taxon>malvids</taxon>
        <taxon>Brassicales</taxon>
        <taxon>Brassicaceae</taxon>
        <taxon>Eutremeae</taxon>
        <taxon>Eutrema</taxon>
    </lineage>
</organism>
<accession>V4P9E5</accession>
<dbReference type="Gramene" id="ESQ56286">
    <property type="protein sequence ID" value="ESQ56286"/>
    <property type="gene ID" value="EUTSA_v10027465mg"/>
</dbReference>
<proteinExistence type="predicted"/>
<dbReference type="Proteomes" id="UP000030689">
    <property type="component" value="Unassembled WGS sequence"/>
</dbReference>
<dbReference type="Pfam" id="PF03732">
    <property type="entry name" value="Retrotrans_gag"/>
    <property type="match status" value="1"/>
</dbReference>
<reference evidence="3 4" key="1">
    <citation type="journal article" date="2013" name="Front. Plant Sci.">
        <title>The Reference Genome of the Halophytic Plant Eutrema salsugineum.</title>
        <authorList>
            <person name="Yang R."/>
            <person name="Jarvis D.E."/>
            <person name="Chen H."/>
            <person name="Beilstein M.A."/>
            <person name="Grimwood J."/>
            <person name="Jenkins J."/>
            <person name="Shu S."/>
            <person name="Prochnik S."/>
            <person name="Xin M."/>
            <person name="Ma C."/>
            <person name="Schmutz J."/>
            <person name="Wing R.A."/>
            <person name="Mitchell-Olds T."/>
            <person name="Schumaker K.S."/>
            <person name="Wang X."/>
        </authorList>
    </citation>
    <scope>NUCLEOTIDE SEQUENCE [LARGE SCALE GENOMIC DNA]</scope>
</reference>
<feature type="compositionally biased region" description="Polar residues" evidence="1">
    <location>
        <begin position="236"/>
        <end position="252"/>
    </location>
</feature>
<feature type="region of interest" description="Disordered" evidence="1">
    <location>
        <begin position="236"/>
        <end position="256"/>
    </location>
</feature>
<dbReference type="OMA" id="IHITWEV"/>
<dbReference type="InterPro" id="IPR005162">
    <property type="entry name" value="Retrotrans_gag_dom"/>
</dbReference>
<gene>
    <name evidence="3" type="ORF">EUTSA_v10027465mg</name>
</gene>
<sequence>MGMMQDEMQKMRVSLEESMGQIMEAIAVNRESDPSGRRGSRRSTESPPHTSIHRGDNENPFAAATVHQNRYVKIDFPRFSGGDPTEWLSRVKQYFEYHEMPRDQLVRFTSFHLDALRGDQIHITWEVFEEELWARFGPTDGEDFNEALSRVWQTGSLREYQEEFERLQKKVHGWPQAALVGTFMGGLHPSIADGIRMFRPKTLKEMINYARLQDGQLQRQKKGPAVTMSNSRALVPVSSPTQSFPNHESPTKTPKKLTWEQLKMKRSLGLCFSCDERYTPGHKCQKPQLLLMEGGETSDEEEAHDPGI</sequence>
<dbReference type="KEGG" id="eus:EUTSA_v10027465mg"/>
<evidence type="ECO:0000256" key="1">
    <source>
        <dbReference type="SAM" id="MobiDB-lite"/>
    </source>
</evidence>
<feature type="region of interest" description="Disordered" evidence="1">
    <location>
        <begin position="27"/>
        <end position="59"/>
    </location>
</feature>
<dbReference type="EMBL" id="KI517384">
    <property type="protein sequence ID" value="ESQ56286.1"/>
    <property type="molecule type" value="Genomic_DNA"/>
</dbReference>
<dbReference type="AlphaFoldDB" id="V4P9E5"/>
<dbReference type="STRING" id="72664.V4P9E5"/>